<evidence type="ECO:0000313" key="2">
    <source>
        <dbReference type="Proteomes" id="UP000238916"/>
    </source>
</evidence>
<dbReference type="Proteomes" id="UP000238916">
    <property type="component" value="Unassembled WGS sequence"/>
</dbReference>
<gene>
    <name evidence="1" type="ORF">SBF1_1200005</name>
</gene>
<dbReference type="EMBL" id="OMOF01000025">
    <property type="protein sequence ID" value="SPF33141.1"/>
    <property type="molecule type" value="Genomic_DNA"/>
</dbReference>
<proteinExistence type="predicted"/>
<dbReference type="AntiFam" id="ANF00013">
    <property type="entry name" value="tRNA translation"/>
</dbReference>
<reference evidence="2" key="1">
    <citation type="submission" date="2018-02" db="EMBL/GenBank/DDBJ databases">
        <authorList>
            <person name="Hausmann B."/>
        </authorList>
    </citation>
    <scope>NUCLEOTIDE SEQUENCE [LARGE SCALE GENOMIC DNA]</scope>
    <source>
        <strain evidence="2">Peat soil MAG SbF1</strain>
    </source>
</reference>
<name>A0A2U3K0G3_9FIRM</name>
<organism evidence="1 2">
    <name type="scientific">Candidatus Desulfosporosinus infrequens</name>
    <dbReference type="NCBI Taxonomy" id="2043169"/>
    <lineage>
        <taxon>Bacteria</taxon>
        <taxon>Bacillati</taxon>
        <taxon>Bacillota</taxon>
        <taxon>Clostridia</taxon>
        <taxon>Eubacteriales</taxon>
        <taxon>Desulfitobacteriaceae</taxon>
        <taxon>Desulfosporosinus</taxon>
    </lineage>
</organism>
<dbReference type="AlphaFoldDB" id="A0A2U3K0G3"/>
<protein>
    <submittedName>
        <fullName evidence="1">Uncharacterized protein</fullName>
    </submittedName>
</protein>
<sequence length="63" mass="6895">MSTVSARSSVDRVTVSEAGGRRFKSRRAHHNEIQAATNVVALFISNLLFVNCSLTDEFLVTSP</sequence>
<evidence type="ECO:0000313" key="1">
    <source>
        <dbReference type="EMBL" id="SPF33141.1"/>
    </source>
</evidence>
<accession>A0A2U3K0G3</accession>